<organism evidence="2 3">
    <name type="scientific">Frankia torreyi</name>
    <dbReference type="NCBI Taxonomy" id="1856"/>
    <lineage>
        <taxon>Bacteria</taxon>
        <taxon>Bacillati</taxon>
        <taxon>Actinomycetota</taxon>
        <taxon>Actinomycetes</taxon>
        <taxon>Frankiales</taxon>
        <taxon>Frankiaceae</taxon>
        <taxon>Frankia</taxon>
    </lineage>
</organism>
<sequence>MNAVPEHLRPVVLLARMRTELPPERVLAALLFFDPPIDPDGAAWHALCQAVDAYDTTAPADLSAARWRINVAAAAVLRPTGPTAPPTPPTHPAAIPSPRRHRHERTSPARIIRAAGPGGDQIRQAGMTAQDNRAEPARFLERLRAALAVRVGADMPHADQGLVDEIVGRVLGLLADSADRNRTHPLADPTVWLVAHALRDPTLHPSLADLPELHLPGLTLPVESFERDAGFWRLLASSRDAEGNRT</sequence>
<accession>A0A0D8B573</accession>
<keyword evidence="3" id="KW-1185">Reference proteome</keyword>
<reference evidence="3" key="1">
    <citation type="submission" date="2015-02" db="EMBL/GenBank/DDBJ databases">
        <title>Draft Genome of Frankia sp. CpI1-S.</title>
        <authorList>
            <person name="Oshone R.T."/>
            <person name="Ngom M."/>
            <person name="Ghodhbane-Gtari F."/>
            <person name="Gtari M."/>
            <person name="Morris K."/>
            <person name="Thomas K."/>
            <person name="Sen A."/>
            <person name="Tisa L.S."/>
        </authorList>
    </citation>
    <scope>NUCLEOTIDE SEQUENCE [LARGE SCALE GENOMIC DNA]</scope>
    <source>
        <strain evidence="3">CpI1-S</strain>
    </source>
</reference>
<evidence type="ECO:0000313" key="3">
    <source>
        <dbReference type="Proteomes" id="UP000032545"/>
    </source>
</evidence>
<dbReference type="EMBL" id="JYFN01000126">
    <property type="protein sequence ID" value="KJE19326.1"/>
    <property type="molecule type" value="Genomic_DNA"/>
</dbReference>
<dbReference type="AlphaFoldDB" id="A0A0D8B573"/>
<dbReference type="RefSeq" id="WP_242419249.1">
    <property type="nucleotide sequence ID" value="NZ_JYFN01000126.1"/>
</dbReference>
<evidence type="ECO:0000313" key="2">
    <source>
        <dbReference type="EMBL" id="KJE19326.1"/>
    </source>
</evidence>
<gene>
    <name evidence="2" type="ORF">FF36_06402</name>
</gene>
<comment type="caution">
    <text evidence="2">The sequence shown here is derived from an EMBL/GenBank/DDBJ whole genome shotgun (WGS) entry which is preliminary data.</text>
</comment>
<name>A0A0D8B573_9ACTN</name>
<reference evidence="2 3" key="2">
    <citation type="journal article" date="2016" name="Genome Announc.">
        <title>Permanent Draft Genome Sequences for Two Variants of Frankia sp. Strain CpI1, the First Frankia Strain Isolated from Root Nodules of Comptonia peregrina.</title>
        <authorList>
            <person name="Oshone R."/>
            <person name="Hurst S.G.IV."/>
            <person name="Abebe-Akele F."/>
            <person name="Simpson S."/>
            <person name="Morris K."/>
            <person name="Thomas W.K."/>
            <person name="Tisa L.S."/>
        </authorList>
    </citation>
    <scope>NUCLEOTIDE SEQUENCE [LARGE SCALE GENOMIC DNA]</scope>
    <source>
        <strain evidence="3">CpI1-S</strain>
    </source>
</reference>
<feature type="region of interest" description="Disordered" evidence="1">
    <location>
        <begin position="79"/>
        <end position="106"/>
    </location>
</feature>
<protein>
    <submittedName>
        <fullName evidence="2">Uncharacterized protein</fullName>
    </submittedName>
</protein>
<feature type="compositionally biased region" description="Pro residues" evidence="1">
    <location>
        <begin position="82"/>
        <end position="91"/>
    </location>
</feature>
<dbReference type="Proteomes" id="UP000032545">
    <property type="component" value="Unassembled WGS sequence"/>
</dbReference>
<dbReference type="PATRIC" id="fig|1502723.3.peg.1241"/>
<proteinExistence type="predicted"/>
<evidence type="ECO:0000256" key="1">
    <source>
        <dbReference type="SAM" id="MobiDB-lite"/>
    </source>
</evidence>